<evidence type="ECO:0000313" key="3">
    <source>
        <dbReference type="Proteomes" id="UP001342314"/>
    </source>
</evidence>
<feature type="compositionally biased region" description="Polar residues" evidence="1">
    <location>
        <begin position="216"/>
        <end position="226"/>
    </location>
</feature>
<feature type="region of interest" description="Disordered" evidence="1">
    <location>
        <begin position="516"/>
        <end position="638"/>
    </location>
</feature>
<feature type="compositionally biased region" description="Polar residues" evidence="1">
    <location>
        <begin position="61"/>
        <end position="79"/>
    </location>
</feature>
<feature type="compositionally biased region" description="Polar residues" evidence="1">
    <location>
        <begin position="875"/>
        <end position="884"/>
    </location>
</feature>
<dbReference type="Proteomes" id="UP001342314">
    <property type="component" value="Unassembled WGS sequence"/>
</dbReference>
<feature type="region of interest" description="Disordered" evidence="1">
    <location>
        <begin position="1025"/>
        <end position="1179"/>
    </location>
</feature>
<name>A0AAV5GCT9_9BASI</name>
<feature type="compositionally biased region" description="Acidic residues" evidence="1">
    <location>
        <begin position="305"/>
        <end position="330"/>
    </location>
</feature>
<organism evidence="2 3">
    <name type="scientific">Rhodotorula paludigena</name>
    <dbReference type="NCBI Taxonomy" id="86838"/>
    <lineage>
        <taxon>Eukaryota</taxon>
        <taxon>Fungi</taxon>
        <taxon>Dikarya</taxon>
        <taxon>Basidiomycota</taxon>
        <taxon>Pucciniomycotina</taxon>
        <taxon>Microbotryomycetes</taxon>
        <taxon>Sporidiobolales</taxon>
        <taxon>Sporidiobolaceae</taxon>
        <taxon>Rhodotorula</taxon>
    </lineage>
</organism>
<keyword evidence="3" id="KW-1185">Reference proteome</keyword>
<feature type="compositionally biased region" description="Low complexity" evidence="1">
    <location>
        <begin position="826"/>
        <end position="849"/>
    </location>
</feature>
<feature type="compositionally biased region" description="Low complexity" evidence="1">
    <location>
        <begin position="236"/>
        <end position="249"/>
    </location>
</feature>
<feature type="region of interest" description="Disordered" evidence="1">
    <location>
        <begin position="875"/>
        <end position="910"/>
    </location>
</feature>
<feature type="region of interest" description="Disordered" evidence="1">
    <location>
        <begin position="963"/>
        <end position="994"/>
    </location>
</feature>
<feature type="compositionally biased region" description="Basic and acidic residues" evidence="1">
    <location>
        <begin position="336"/>
        <end position="351"/>
    </location>
</feature>
<feature type="compositionally biased region" description="Acidic residues" evidence="1">
    <location>
        <begin position="516"/>
        <end position="539"/>
    </location>
</feature>
<feature type="region of interest" description="Disordered" evidence="1">
    <location>
        <begin position="822"/>
        <end position="856"/>
    </location>
</feature>
<feature type="compositionally biased region" description="Low complexity" evidence="1">
    <location>
        <begin position="157"/>
        <end position="170"/>
    </location>
</feature>
<dbReference type="EMBL" id="BQKY01000002">
    <property type="protein sequence ID" value="GJN88113.1"/>
    <property type="molecule type" value="Genomic_DNA"/>
</dbReference>
<feature type="compositionally biased region" description="Low complexity" evidence="1">
    <location>
        <begin position="1028"/>
        <end position="1086"/>
    </location>
</feature>
<feature type="compositionally biased region" description="Low complexity" evidence="1">
    <location>
        <begin position="1137"/>
        <end position="1152"/>
    </location>
</feature>
<feature type="compositionally biased region" description="Low complexity" evidence="1">
    <location>
        <begin position="963"/>
        <end position="980"/>
    </location>
</feature>
<feature type="region of interest" description="Disordered" evidence="1">
    <location>
        <begin position="392"/>
        <end position="433"/>
    </location>
</feature>
<gene>
    <name evidence="2" type="ORF">Rhopal_001069-T1</name>
</gene>
<dbReference type="AlphaFoldDB" id="A0AAV5GCT9"/>
<feature type="compositionally biased region" description="Low complexity" evidence="1">
    <location>
        <begin position="779"/>
        <end position="791"/>
    </location>
</feature>
<feature type="compositionally biased region" description="Pro residues" evidence="1">
    <location>
        <begin position="123"/>
        <end position="132"/>
    </location>
</feature>
<feature type="compositionally biased region" description="Basic and acidic residues" evidence="1">
    <location>
        <begin position="291"/>
        <end position="303"/>
    </location>
</feature>
<feature type="compositionally biased region" description="Acidic residues" evidence="1">
    <location>
        <begin position="50"/>
        <end position="60"/>
    </location>
</feature>
<feature type="region of interest" description="Disordered" evidence="1">
    <location>
        <begin position="111"/>
        <end position="379"/>
    </location>
</feature>
<feature type="compositionally biased region" description="Basic and acidic residues" evidence="1">
    <location>
        <begin position="596"/>
        <end position="608"/>
    </location>
</feature>
<feature type="region of interest" description="Disordered" evidence="1">
    <location>
        <begin position="1"/>
        <end position="83"/>
    </location>
</feature>
<evidence type="ECO:0000256" key="1">
    <source>
        <dbReference type="SAM" id="MobiDB-lite"/>
    </source>
</evidence>
<accession>A0AAV5GCT9</accession>
<protein>
    <submittedName>
        <fullName evidence="2">Uncharacterized protein</fullName>
    </submittedName>
</protein>
<feature type="region of interest" description="Disordered" evidence="1">
    <location>
        <begin position="652"/>
        <end position="795"/>
    </location>
</feature>
<feature type="compositionally biased region" description="Low complexity" evidence="1">
    <location>
        <begin position="657"/>
        <end position="676"/>
    </location>
</feature>
<reference evidence="2 3" key="1">
    <citation type="submission" date="2021-12" db="EMBL/GenBank/DDBJ databases">
        <title>High titer production of polyol ester of fatty acids by Rhodotorula paludigena BS15 towards product separation-free biomass refinery.</title>
        <authorList>
            <person name="Mano J."/>
            <person name="Ono H."/>
            <person name="Tanaka T."/>
            <person name="Naito K."/>
            <person name="Sushida H."/>
            <person name="Ike M."/>
            <person name="Tokuyasu K."/>
            <person name="Kitaoka M."/>
        </authorList>
    </citation>
    <scope>NUCLEOTIDE SEQUENCE [LARGE SCALE GENOMIC DNA]</scope>
    <source>
        <strain evidence="2 3">BS15</strain>
    </source>
</reference>
<feature type="compositionally biased region" description="Basic residues" evidence="1">
    <location>
        <begin position="19"/>
        <end position="28"/>
    </location>
</feature>
<feature type="compositionally biased region" description="Low complexity" evidence="1">
    <location>
        <begin position="111"/>
        <end position="122"/>
    </location>
</feature>
<comment type="caution">
    <text evidence="2">The sequence shown here is derived from an EMBL/GenBank/DDBJ whole genome shotgun (WGS) entry which is preliminary data.</text>
</comment>
<feature type="compositionally biased region" description="Pro residues" evidence="1">
    <location>
        <begin position="142"/>
        <end position="156"/>
    </location>
</feature>
<proteinExistence type="predicted"/>
<feature type="compositionally biased region" description="Polar residues" evidence="1">
    <location>
        <begin position="618"/>
        <end position="635"/>
    </location>
</feature>
<feature type="compositionally biased region" description="Basic residues" evidence="1">
    <location>
        <begin position="677"/>
        <end position="686"/>
    </location>
</feature>
<feature type="compositionally biased region" description="Low complexity" evidence="1">
    <location>
        <begin position="1163"/>
        <end position="1179"/>
    </location>
</feature>
<evidence type="ECO:0000313" key="2">
    <source>
        <dbReference type="EMBL" id="GJN88113.1"/>
    </source>
</evidence>
<feature type="compositionally biased region" description="Pro residues" evidence="1">
    <location>
        <begin position="33"/>
        <end position="43"/>
    </location>
</feature>
<sequence>MTTATKPVNRLAGLPRIPKISKKSKQPKKPSSPAKPKPAPLPPAYTITLSDDDTLSEPESSDSSGNEQPIKGASSQAGPSSRKVEDVCLVCEGACRCGGAQAAPILFGGAGALPALPALPSLPALPPLPPKPSASASAKAQPPAPAKPAVPAPPPAISSASTSIAPKPSATTKPRPRPRTGAPTSSAPKPPKPAAATAAGSGGGDSASYIPHHGGSSRSATPQRMSLRQVLALSLQEAEAQSAKSASEAGGTSTRENSPDAMELSRAAMGERAKGKGKGKGKAADAAAAGADRKGKGKERLSDVSDLELDEADDESELSSLTDDEDDEGDVAMADGLEKEEERALRAELERKRRRRSLASDGNARGHEDDATDDDDDLAGAWDRNVRAMERLHRRRESSGAGADISLDASFGQDEDEDSDLAVTDMPPGNGFGVVTWSDYEFDEDDEEEEEEEEDALTAALAATEAGQPVAHEPGTLAGQFEDELEQLFALSEAVVGPIRQGEHDLGDMWLEALSDLEEEDMSQLGSDGDEDGEDDIDAEMIFGPDGELKRLFGQRKKRRHSAVESSAGESESDFVSSEATDEELELVRVGVALNGDERRKRPKHEGGADDDGDADDSTSVYDSENEQTDSSCSDTDIYRYAPRTGALSALQAPTTADLASLPADSSSAPAKPAAKAAKHKGKSKARLSAIPETGPSNASVAAATAMRKPVARRRGPVLGSFEPSAPKEADESGTGVKVVVIDENGVSAPTPFAVPKKSKRRTYDSTPSRRSRANSRVSTTSGTSGAESAADIGSNIGSPVLANVNLGFDFDSVLHESVLEGGAEDSGASSSDSDAEATATDGGATSATPKAASALSDFSRWSRIPIGAFRSRTMGASSTSAPSQVFHAKAAASEKGRRKKASKKASGSGAPIATSILRDYKAVASLNHTLGSPGQAASSSKRSITSRMLTSPVLAPVIRGSTSASAARSGAANSSGAAGKKTKRSKRSAPSGSYSTMLASTALLCLLSLQLVSALPLPQGSFPAVQTPDSDSSATTATASAPVNPAAPAPDVQESTSSSSSTTNPADLSGLLSSLGDLQSLSGTSEGATTDRDALPSSEFSSFGQDAPQDSGLFDSLSGFAEGAQDQGGLSGLDTSSAPASSAAVAPLLVAEEPSSTAALPTASTVTASDDSSKSAASPLELIASTTLSEVAPTSMVDPAAQSAAPETFDLDNFMAGASFPEASVPTATAAPAA</sequence>